<name>A0A0F9CYB6_9ZZZZ</name>
<comment type="caution">
    <text evidence="1">The sequence shown here is derived from an EMBL/GenBank/DDBJ whole genome shotgun (WGS) entry which is preliminary data.</text>
</comment>
<dbReference type="EMBL" id="LAZR01044354">
    <property type="protein sequence ID" value="KKL04873.1"/>
    <property type="molecule type" value="Genomic_DNA"/>
</dbReference>
<accession>A0A0F9CYB6</accession>
<protein>
    <submittedName>
        <fullName evidence="1">Uncharacterized protein</fullName>
    </submittedName>
</protein>
<sequence>MFKSKKNEFNSWLSSRIRRASTGDILNFDTGERVEVETARSEVFLDHT</sequence>
<feature type="non-terminal residue" evidence="1">
    <location>
        <position position="48"/>
    </location>
</feature>
<evidence type="ECO:0000313" key="1">
    <source>
        <dbReference type="EMBL" id="KKL04873.1"/>
    </source>
</evidence>
<gene>
    <name evidence="1" type="ORF">LCGC14_2611760</name>
</gene>
<reference evidence="1" key="1">
    <citation type="journal article" date="2015" name="Nature">
        <title>Complex archaea that bridge the gap between prokaryotes and eukaryotes.</title>
        <authorList>
            <person name="Spang A."/>
            <person name="Saw J.H."/>
            <person name="Jorgensen S.L."/>
            <person name="Zaremba-Niedzwiedzka K."/>
            <person name="Martijn J."/>
            <person name="Lind A.E."/>
            <person name="van Eijk R."/>
            <person name="Schleper C."/>
            <person name="Guy L."/>
            <person name="Ettema T.J."/>
        </authorList>
    </citation>
    <scope>NUCLEOTIDE SEQUENCE</scope>
</reference>
<proteinExistence type="predicted"/>
<organism evidence="1">
    <name type="scientific">marine sediment metagenome</name>
    <dbReference type="NCBI Taxonomy" id="412755"/>
    <lineage>
        <taxon>unclassified sequences</taxon>
        <taxon>metagenomes</taxon>
        <taxon>ecological metagenomes</taxon>
    </lineage>
</organism>
<dbReference type="AlphaFoldDB" id="A0A0F9CYB6"/>